<geneLocation type="plasmid" evidence="2">
    <name>pDSM3922.1</name>
</geneLocation>
<dbReference type="AlphaFoldDB" id="T0BTJ8"/>
<evidence type="ECO:0000313" key="1">
    <source>
        <dbReference type="EMBL" id="UNO50989.1"/>
    </source>
</evidence>
<accession>T0BTJ8</accession>
<dbReference type="RefSeq" id="WP_021297484.1">
    <property type="nucleotide sequence ID" value="NZ_AURB01000155.1"/>
</dbReference>
<name>T0BTJ8_ALIAG</name>
<reference evidence="2" key="1">
    <citation type="journal article" date="2022" name="G3 (Bethesda)">
        <title>Unveiling the complete genome sequence of Alicyclobacillus acidoterrestris DSM 3922T, a taint-producing strain.</title>
        <authorList>
            <person name="Leonardo I.C."/>
            <person name="Barreto Crespo M.T."/>
            <person name="Gaspar F.B."/>
        </authorList>
    </citation>
    <scope>NUCLEOTIDE SEQUENCE [LARGE SCALE GENOMIC DNA]</scope>
    <source>
        <strain evidence="2">DSM 3922</strain>
    </source>
</reference>
<organism evidence="1 2">
    <name type="scientific">Alicyclobacillus acidoterrestris (strain ATCC 49025 / DSM 3922 / CIP 106132 / NCIMB 13137 / GD3B)</name>
    <dbReference type="NCBI Taxonomy" id="1356854"/>
    <lineage>
        <taxon>Bacteria</taxon>
        <taxon>Bacillati</taxon>
        <taxon>Bacillota</taxon>
        <taxon>Bacilli</taxon>
        <taxon>Bacillales</taxon>
        <taxon>Alicyclobacillaceae</taxon>
        <taxon>Alicyclobacillus</taxon>
    </lineage>
</organism>
<protein>
    <submittedName>
        <fullName evidence="1">Uncharacterized protein</fullName>
    </submittedName>
</protein>
<proteinExistence type="predicted"/>
<dbReference type="EMBL" id="CP080468">
    <property type="protein sequence ID" value="UNO50989.1"/>
    <property type="molecule type" value="Genomic_DNA"/>
</dbReference>
<dbReference type="Proteomes" id="UP000829401">
    <property type="component" value="Plasmid pDSM3922.1"/>
</dbReference>
<sequence length="310" mass="36296">MNVVLSDEERLLILSKLSTAQREFLEEIRVSRRSRIIESLAKKRGSGVDSTKTLEQWDFVGYDDSGFGNRHFKCDHCGMSLRYRFTVVSLTSGEKTHIGRDCLESFYGIPSSVAEAIYRGNHSIHLDLDELLYKFENGWNLEDEHIKIPDGFRLDPSIERHLNLGLPLLSSQIKTLRQSIFQHELQKRTFNFPDDTPFNKRIVLNSNSNLRRPIHQNTEYRPSNMKFVPMPNPPFLIRNSMGYLWIFITKGTVSQRALVSQLIRQEPYRMKQNRDELYKQVGEFISYLQNEGKIQLTSDDEHDRVWIIKK</sequence>
<dbReference type="KEGG" id="aaco:K1I37_21205"/>
<gene>
    <name evidence="1" type="ORF">K1I37_21205</name>
</gene>
<evidence type="ECO:0000313" key="2">
    <source>
        <dbReference type="Proteomes" id="UP000829401"/>
    </source>
</evidence>
<dbReference type="OrthoDB" id="2183421at2"/>
<keyword evidence="2" id="KW-1185">Reference proteome</keyword>
<dbReference type="eggNOG" id="ENOG50330YW">
    <property type="taxonomic scope" value="Bacteria"/>
</dbReference>
<keyword evidence="1" id="KW-0614">Plasmid</keyword>
<accession>A0A9E6ZXI7</accession>